<evidence type="ECO:0000256" key="1">
    <source>
        <dbReference type="SAM" id="MobiDB-lite"/>
    </source>
</evidence>
<dbReference type="Proteomes" id="UP001330434">
    <property type="component" value="Chromosome"/>
</dbReference>
<evidence type="ECO:0000313" key="5">
    <source>
        <dbReference type="Proteomes" id="UP001330434"/>
    </source>
</evidence>
<dbReference type="InterPro" id="IPR036680">
    <property type="entry name" value="SPOR-like_sf"/>
</dbReference>
<dbReference type="PROSITE" id="PS51724">
    <property type="entry name" value="SPOR"/>
    <property type="match status" value="1"/>
</dbReference>
<feature type="transmembrane region" description="Helical" evidence="2">
    <location>
        <begin position="91"/>
        <end position="118"/>
    </location>
</feature>
<reference evidence="4 5" key="1">
    <citation type="journal article" date="2024" name="Environ. Microbiol.">
        <title>Novel evolutionary insights on the interactions of the Holosporales (Alphaproteobacteria) with eukaryotic hosts from comparative genomics.</title>
        <authorList>
            <person name="Giovannini M."/>
            <person name="Petroni G."/>
            <person name="Castelli M."/>
        </authorList>
    </citation>
    <scope>NUCLEOTIDE SEQUENCE [LARGE SCALE GENOMIC DNA]</scope>
    <source>
        <strain evidence="4 5">US_Bl 15I1</strain>
    </source>
</reference>
<feature type="region of interest" description="Disordered" evidence="1">
    <location>
        <begin position="52"/>
        <end position="78"/>
    </location>
</feature>
<keyword evidence="2" id="KW-0812">Transmembrane</keyword>
<feature type="domain" description="SPOR" evidence="3">
    <location>
        <begin position="235"/>
        <end position="316"/>
    </location>
</feature>
<keyword evidence="2" id="KW-0472">Membrane</keyword>
<dbReference type="Pfam" id="PF05036">
    <property type="entry name" value="SPOR"/>
    <property type="match status" value="1"/>
</dbReference>
<dbReference type="InterPro" id="IPR007730">
    <property type="entry name" value="SPOR-like_dom"/>
</dbReference>
<feature type="compositionally biased region" description="Low complexity" evidence="1">
    <location>
        <begin position="67"/>
        <end position="78"/>
    </location>
</feature>
<proteinExistence type="predicted"/>
<dbReference type="Gene3D" id="3.30.70.1070">
    <property type="entry name" value="Sporulation related repeat"/>
    <property type="match status" value="1"/>
</dbReference>
<gene>
    <name evidence="4" type="ORF">Bealeia1_01678</name>
</gene>
<evidence type="ECO:0000313" key="4">
    <source>
        <dbReference type="EMBL" id="WVX67472.1"/>
    </source>
</evidence>
<evidence type="ECO:0000256" key="2">
    <source>
        <dbReference type="SAM" id="Phobius"/>
    </source>
</evidence>
<sequence>MNLIKGGVGLDDITDLQQSNDDLKKKVDLLRQQSLKRARTLQAQLLQAHAPSDDVSVGAAGTPQSQGASLPKGSPPSKAKSKRIVFAMSKLSLLSISLSLMIFGALVFVGGFLTGYWIGMPTSPIMAGGVGSGYVAAGASATAQGLGAIGFQQIAGKQAASSTSGLITSQPLPGVPNALQPLASSVQFAAGQAISNKVGKNVAQAVGTEISSAMHPQSGGDGSHSSQVSNVSTQKGDGKRYTIQLGMFATQENAHALVDRLKSQDYIPAQVVSTKSPSGDVLYTVQSGNYPDYETTVTRAAQFAQENIPGAMVVELKPQGGK</sequence>
<dbReference type="EMBL" id="CP133270">
    <property type="protein sequence ID" value="WVX67472.1"/>
    <property type="molecule type" value="Genomic_DNA"/>
</dbReference>
<accession>A0ABZ2C892</accession>
<feature type="compositionally biased region" description="Polar residues" evidence="1">
    <location>
        <begin position="223"/>
        <end position="235"/>
    </location>
</feature>
<feature type="region of interest" description="Disordered" evidence="1">
    <location>
        <begin position="212"/>
        <end position="235"/>
    </location>
</feature>
<keyword evidence="5" id="KW-1185">Reference proteome</keyword>
<organism evidence="4 5">
    <name type="scientific">Candidatus Bealeia paramacronuclearis</name>
    <dbReference type="NCBI Taxonomy" id="1921001"/>
    <lineage>
        <taxon>Bacteria</taxon>
        <taxon>Pseudomonadati</taxon>
        <taxon>Pseudomonadota</taxon>
        <taxon>Alphaproteobacteria</taxon>
        <taxon>Holosporales</taxon>
        <taxon>Holosporaceae</taxon>
        <taxon>Candidatus Bealeia</taxon>
    </lineage>
</organism>
<dbReference type="SUPFAM" id="SSF110997">
    <property type="entry name" value="Sporulation related repeat"/>
    <property type="match status" value="1"/>
</dbReference>
<evidence type="ECO:0000259" key="3">
    <source>
        <dbReference type="PROSITE" id="PS51724"/>
    </source>
</evidence>
<keyword evidence="2" id="KW-1133">Transmembrane helix</keyword>
<protein>
    <submittedName>
        <fullName evidence="4">SPOR domain-containing protein</fullName>
    </submittedName>
</protein>
<name>A0ABZ2C892_9PROT</name>